<gene>
    <name evidence="2" type="ORF">ACFPFU_17540</name>
</gene>
<keyword evidence="3" id="KW-1185">Reference proteome</keyword>
<dbReference type="PANTHER" id="PTHR38011:SF11">
    <property type="entry name" value="2,5-DIAMINO-6-RIBOSYLAMINO-4(3H)-PYRIMIDINONE 5'-PHOSPHATE REDUCTASE"/>
    <property type="match status" value="1"/>
</dbReference>
<name>A0ABV9T477_9BACT</name>
<dbReference type="InterPro" id="IPR002734">
    <property type="entry name" value="RibDG_C"/>
</dbReference>
<dbReference type="InterPro" id="IPR024072">
    <property type="entry name" value="DHFR-like_dom_sf"/>
</dbReference>
<evidence type="ECO:0000313" key="3">
    <source>
        <dbReference type="Proteomes" id="UP001595818"/>
    </source>
</evidence>
<dbReference type="Pfam" id="PF01872">
    <property type="entry name" value="RibD_C"/>
    <property type="match status" value="1"/>
</dbReference>
<evidence type="ECO:0000313" key="2">
    <source>
        <dbReference type="EMBL" id="MFC4873510.1"/>
    </source>
</evidence>
<comment type="caution">
    <text evidence="2">The sequence shown here is derived from an EMBL/GenBank/DDBJ whole genome shotgun (WGS) entry which is preliminary data.</text>
</comment>
<proteinExistence type="predicted"/>
<dbReference type="InterPro" id="IPR050765">
    <property type="entry name" value="Riboflavin_Biosynth_HTPR"/>
</dbReference>
<sequence length="196" mass="21919">MRKLISAMKISLDGKISGPDGSDADWVNGWSDDYGLTEQIDACVIGGLYPDYEQYWTRIQQEPEKILAETDKKPTPGEVKWARFAEHTPHYVLSSTVSSALWPMTNFFRGIEDVAELKKQGGRDIYLIGGARTVASLIDAGLVDELRLIVYPLIAGDGRALFGTTKRRQLLDLRETHQLSEGRVMLIYDIKATINS</sequence>
<evidence type="ECO:0000259" key="1">
    <source>
        <dbReference type="Pfam" id="PF01872"/>
    </source>
</evidence>
<dbReference type="SUPFAM" id="SSF53597">
    <property type="entry name" value="Dihydrofolate reductase-like"/>
    <property type="match status" value="1"/>
</dbReference>
<dbReference type="Gene3D" id="3.40.430.10">
    <property type="entry name" value="Dihydrofolate Reductase, subunit A"/>
    <property type="match status" value="1"/>
</dbReference>
<dbReference type="PANTHER" id="PTHR38011">
    <property type="entry name" value="DIHYDROFOLATE REDUCTASE FAMILY PROTEIN (AFU_ORTHOLOGUE AFUA_8G06820)"/>
    <property type="match status" value="1"/>
</dbReference>
<dbReference type="RefSeq" id="WP_377066436.1">
    <property type="nucleotide sequence ID" value="NZ_JBHSJJ010000011.1"/>
</dbReference>
<accession>A0ABV9T477</accession>
<dbReference type="Proteomes" id="UP001595818">
    <property type="component" value="Unassembled WGS sequence"/>
</dbReference>
<protein>
    <submittedName>
        <fullName evidence="2">Dihydrofolate reductase family protein</fullName>
    </submittedName>
</protein>
<feature type="domain" description="Bacterial bifunctional deaminase-reductase C-terminal" evidence="1">
    <location>
        <begin position="2"/>
        <end position="182"/>
    </location>
</feature>
<organism evidence="2 3">
    <name type="scientific">Negadavirga shengliensis</name>
    <dbReference type="NCBI Taxonomy" id="1389218"/>
    <lineage>
        <taxon>Bacteria</taxon>
        <taxon>Pseudomonadati</taxon>
        <taxon>Bacteroidota</taxon>
        <taxon>Cytophagia</taxon>
        <taxon>Cytophagales</taxon>
        <taxon>Cyclobacteriaceae</taxon>
        <taxon>Negadavirga</taxon>
    </lineage>
</organism>
<dbReference type="EMBL" id="JBHSJJ010000011">
    <property type="protein sequence ID" value="MFC4873510.1"/>
    <property type="molecule type" value="Genomic_DNA"/>
</dbReference>
<reference evidence="3" key="1">
    <citation type="journal article" date="2019" name="Int. J. Syst. Evol. Microbiol.">
        <title>The Global Catalogue of Microorganisms (GCM) 10K type strain sequencing project: providing services to taxonomists for standard genome sequencing and annotation.</title>
        <authorList>
            <consortium name="The Broad Institute Genomics Platform"/>
            <consortium name="The Broad Institute Genome Sequencing Center for Infectious Disease"/>
            <person name="Wu L."/>
            <person name="Ma J."/>
        </authorList>
    </citation>
    <scope>NUCLEOTIDE SEQUENCE [LARGE SCALE GENOMIC DNA]</scope>
    <source>
        <strain evidence="3">CGMCC 4.7466</strain>
    </source>
</reference>